<gene>
    <name evidence="1" type="primary">AVEN_7825_1</name>
    <name evidence="1" type="ORF">TNCT_102161</name>
</gene>
<evidence type="ECO:0000313" key="1">
    <source>
        <dbReference type="EMBL" id="GFQ96237.1"/>
    </source>
</evidence>
<dbReference type="OrthoDB" id="6434131at2759"/>
<dbReference type="Proteomes" id="UP000887116">
    <property type="component" value="Unassembled WGS sequence"/>
</dbReference>
<dbReference type="AlphaFoldDB" id="A0A8X6G5N3"/>
<evidence type="ECO:0000313" key="2">
    <source>
        <dbReference type="Proteomes" id="UP000887116"/>
    </source>
</evidence>
<dbReference type="EMBL" id="BMAO01014648">
    <property type="protein sequence ID" value="GFQ96237.1"/>
    <property type="molecule type" value="Genomic_DNA"/>
</dbReference>
<sequence>MSFLNNLRKCDLKLIAEELRETVPDNAKMFEIKKLIENSDVFQTDQEFVRGIVKSIVEDRTTKAANEQTRLELVCVCENLNWLSSRRR</sequence>
<protein>
    <submittedName>
        <fullName evidence="1">Uncharacterized protein</fullName>
    </submittedName>
</protein>
<reference evidence="1" key="1">
    <citation type="submission" date="2020-07" db="EMBL/GenBank/DDBJ databases">
        <title>Multicomponent nature underlies the extraordinary mechanical properties of spider dragline silk.</title>
        <authorList>
            <person name="Kono N."/>
            <person name="Nakamura H."/>
            <person name="Mori M."/>
            <person name="Yoshida Y."/>
            <person name="Ohtoshi R."/>
            <person name="Malay A.D."/>
            <person name="Moran D.A.P."/>
            <person name="Tomita M."/>
            <person name="Numata K."/>
            <person name="Arakawa K."/>
        </authorList>
    </citation>
    <scope>NUCLEOTIDE SEQUENCE</scope>
</reference>
<organism evidence="1 2">
    <name type="scientific">Trichonephila clavata</name>
    <name type="common">Joro spider</name>
    <name type="synonym">Nephila clavata</name>
    <dbReference type="NCBI Taxonomy" id="2740835"/>
    <lineage>
        <taxon>Eukaryota</taxon>
        <taxon>Metazoa</taxon>
        <taxon>Ecdysozoa</taxon>
        <taxon>Arthropoda</taxon>
        <taxon>Chelicerata</taxon>
        <taxon>Arachnida</taxon>
        <taxon>Araneae</taxon>
        <taxon>Araneomorphae</taxon>
        <taxon>Entelegynae</taxon>
        <taxon>Araneoidea</taxon>
        <taxon>Nephilidae</taxon>
        <taxon>Trichonephila</taxon>
    </lineage>
</organism>
<comment type="caution">
    <text evidence="1">The sequence shown here is derived from an EMBL/GenBank/DDBJ whole genome shotgun (WGS) entry which is preliminary data.</text>
</comment>
<proteinExistence type="predicted"/>
<keyword evidence="2" id="KW-1185">Reference proteome</keyword>
<accession>A0A8X6G5N3</accession>
<name>A0A8X6G5N3_TRICU</name>